<proteinExistence type="predicted"/>
<gene>
    <name evidence="1" type="ORF">GGH94_001946</name>
</gene>
<evidence type="ECO:0000313" key="2">
    <source>
        <dbReference type="Proteomes" id="UP001140074"/>
    </source>
</evidence>
<organism evidence="1 2">
    <name type="scientific">Coemansia aciculifera</name>
    <dbReference type="NCBI Taxonomy" id="417176"/>
    <lineage>
        <taxon>Eukaryota</taxon>
        <taxon>Fungi</taxon>
        <taxon>Fungi incertae sedis</taxon>
        <taxon>Zoopagomycota</taxon>
        <taxon>Kickxellomycotina</taxon>
        <taxon>Kickxellomycetes</taxon>
        <taxon>Kickxellales</taxon>
        <taxon>Kickxellaceae</taxon>
        <taxon>Coemansia</taxon>
    </lineage>
</organism>
<feature type="non-terminal residue" evidence="1">
    <location>
        <position position="100"/>
    </location>
</feature>
<keyword evidence="2" id="KW-1185">Reference proteome</keyword>
<sequence length="100" mass="11443">MSDMDAICIEAYCGDSTIWYFHIPFNGSIENMSDEDIAQKITEVLRPNKDFASQFIIDNEVLVQERLAYLNNNPPLPGNAEGYSREKLEIDGTTIFIHKR</sequence>
<protein>
    <submittedName>
        <fullName evidence="1">Uncharacterized protein</fullName>
    </submittedName>
</protein>
<accession>A0A9W8M761</accession>
<dbReference type="Proteomes" id="UP001140074">
    <property type="component" value="Unassembled WGS sequence"/>
</dbReference>
<dbReference type="AlphaFoldDB" id="A0A9W8M761"/>
<comment type="caution">
    <text evidence="1">The sequence shown here is derived from an EMBL/GenBank/DDBJ whole genome shotgun (WGS) entry which is preliminary data.</text>
</comment>
<dbReference type="EMBL" id="JANBUY010000051">
    <property type="protein sequence ID" value="KAJ2865814.1"/>
    <property type="molecule type" value="Genomic_DNA"/>
</dbReference>
<reference evidence="1" key="1">
    <citation type="submission" date="2022-07" db="EMBL/GenBank/DDBJ databases">
        <title>Phylogenomic reconstructions and comparative analyses of Kickxellomycotina fungi.</title>
        <authorList>
            <person name="Reynolds N.K."/>
            <person name="Stajich J.E."/>
            <person name="Barry K."/>
            <person name="Grigoriev I.V."/>
            <person name="Crous P."/>
            <person name="Smith M.E."/>
        </authorList>
    </citation>
    <scope>NUCLEOTIDE SEQUENCE</scope>
    <source>
        <strain evidence="1">RSA 476</strain>
    </source>
</reference>
<evidence type="ECO:0000313" key="1">
    <source>
        <dbReference type="EMBL" id="KAJ2865814.1"/>
    </source>
</evidence>
<name>A0A9W8M761_9FUNG</name>